<keyword evidence="3" id="KW-0560">Oxidoreductase</keyword>
<evidence type="ECO:0000256" key="2">
    <source>
        <dbReference type="ARBA" id="ARBA00011245"/>
    </source>
</evidence>
<dbReference type="SMART" id="SM00829">
    <property type="entry name" value="PKS_ER"/>
    <property type="match status" value="1"/>
</dbReference>
<dbReference type="AlphaFoldDB" id="A0A9P9IDJ4"/>
<comment type="subunit">
    <text evidence="2">Monomer.</text>
</comment>
<dbReference type="SUPFAM" id="SSF50129">
    <property type="entry name" value="GroES-like"/>
    <property type="match status" value="1"/>
</dbReference>
<protein>
    <submittedName>
        <fullName evidence="5">Chaperonin 10-like protein</fullName>
    </submittedName>
</protein>
<evidence type="ECO:0000259" key="4">
    <source>
        <dbReference type="SMART" id="SM00829"/>
    </source>
</evidence>
<reference evidence="5" key="1">
    <citation type="journal article" date="2021" name="Nat. Commun.">
        <title>Genetic determinants of endophytism in the Arabidopsis root mycobiome.</title>
        <authorList>
            <person name="Mesny F."/>
            <person name="Miyauchi S."/>
            <person name="Thiergart T."/>
            <person name="Pickel B."/>
            <person name="Atanasova L."/>
            <person name="Karlsson M."/>
            <person name="Huettel B."/>
            <person name="Barry K.W."/>
            <person name="Haridas S."/>
            <person name="Chen C."/>
            <person name="Bauer D."/>
            <person name="Andreopoulos W."/>
            <person name="Pangilinan J."/>
            <person name="LaButti K."/>
            <person name="Riley R."/>
            <person name="Lipzen A."/>
            <person name="Clum A."/>
            <person name="Drula E."/>
            <person name="Henrissat B."/>
            <person name="Kohler A."/>
            <person name="Grigoriev I.V."/>
            <person name="Martin F.M."/>
            <person name="Hacquard S."/>
        </authorList>
    </citation>
    <scope>NUCLEOTIDE SEQUENCE</scope>
    <source>
        <strain evidence="5">MPI-CAGE-CH-0243</strain>
    </source>
</reference>
<evidence type="ECO:0000313" key="6">
    <source>
        <dbReference type="Proteomes" id="UP000700596"/>
    </source>
</evidence>
<dbReference type="InterPro" id="IPR011032">
    <property type="entry name" value="GroES-like_sf"/>
</dbReference>
<dbReference type="Pfam" id="PF00107">
    <property type="entry name" value="ADH_zinc_N"/>
    <property type="match status" value="1"/>
</dbReference>
<comment type="caution">
    <text evidence="5">The sequence shown here is derived from an EMBL/GenBank/DDBJ whole genome shotgun (WGS) entry which is preliminary data.</text>
</comment>
<dbReference type="CDD" id="cd08249">
    <property type="entry name" value="enoyl_reductase_like"/>
    <property type="match status" value="1"/>
</dbReference>
<proteinExistence type="inferred from homology"/>
<dbReference type="GO" id="GO:0016651">
    <property type="term" value="F:oxidoreductase activity, acting on NAD(P)H"/>
    <property type="evidence" value="ECO:0007669"/>
    <property type="project" value="InterPro"/>
</dbReference>
<organism evidence="5 6">
    <name type="scientific">Dendryphion nanum</name>
    <dbReference type="NCBI Taxonomy" id="256645"/>
    <lineage>
        <taxon>Eukaryota</taxon>
        <taxon>Fungi</taxon>
        <taxon>Dikarya</taxon>
        <taxon>Ascomycota</taxon>
        <taxon>Pezizomycotina</taxon>
        <taxon>Dothideomycetes</taxon>
        <taxon>Pleosporomycetidae</taxon>
        <taxon>Pleosporales</taxon>
        <taxon>Torulaceae</taxon>
        <taxon>Dendryphion</taxon>
    </lineage>
</organism>
<dbReference type="InterPro" id="IPR047122">
    <property type="entry name" value="Trans-enoyl_RdTase-like"/>
</dbReference>
<dbReference type="Pfam" id="PF08240">
    <property type="entry name" value="ADH_N"/>
    <property type="match status" value="1"/>
</dbReference>
<dbReference type="InterPro" id="IPR020843">
    <property type="entry name" value="ER"/>
</dbReference>
<dbReference type="InterPro" id="IPR013149">
    <property type="entry name" value="ADH-like_C"/>
</dbReference>
<evidence type="ECO:0000313" key="5">
    <source>
        <dbReference type="EMBL" id="KAH7115849.1"/>
    </source>
</evidence>
<dbReference type="InterPro" id="IPR036291">
    <property type="entry name" value="NAD(P)-bd_dom_sf"/>
</dbReference>
<keyword evidence="6" id="KW-1185">Reference proteome</keyword>
<evidence type="ECO:0000256" key="1">
    <source>
        <dbReference type="ARBA" id="ARBA00008072"/>
    </source>
</evidence>
<dbReference type="Proteomes" id="UP000700596">
    <property type="component" value="Unassembled WGS sequence"/>
</dbReference>
<dbReference type="PANTHER" id="PTHR45348">
    <property type="entry name" value="HYPOTHETICAL OXIDOREDUCTASE (EUROFUNG)"/>
    <property type="match status" value="1"/>
</dbReference>
<sequence>MSTQPSKALFVNESAKFSVRNDISHEPLADNELSIEVHFSGVNPADTKHATHLGIRSTVTGYDFCGHVLSSPASSVFKHGDVVAGYSPLGFHRSCRYGTHQRYIACPEDLIFKVPSNLPESHAAALTVVTMTAADVVYNLWNTPFLTTPENITRPILIWGASSSVGLCVVQFAKKNGYRNIFVTASTARHDLLKELGATHVFDYKSPSVLQDIAAGVESLGQGSITYALDAAGTIASPNSAELVLQAVGSIEVNLASVIVREDTRFQMPLGMKKDSWTIQPFGVPSPITIPARPEQHWNAWKALLWAVDNYGKEFRLPSVDVFEGKAEEALQELIKVGDGERGFGKLVIRQPMY</sequence>
<dbReference type="PANTHER" id="PTHR45348:SF7">
    <property type="entry name" value="ZINC BINDING OXIDOREDUCTASE, PUTATIVE-RELATED"/>
    <property type="match status" value="1"/>
</dbReference>
<evidence type="ECO:0000256" key="3">
    <source>
        <dbReference type="ARBA" id="ARBA00023002"/>
    </source>
</evidence>
<gene>
    <name evidence="5" type="ORF">B0J11DRAFT_112289</name>
</gene>
<dbReference type="SUPFAM" id="SSF51735">
    <property type="entry name" value="NAD(P)-binding Rossmann-fold domains"/>
    <property type="match status" value="1"/>
</dbReference>
<accession>A0A9P9IDJ4</accession>
<comment type="similarity">
    <text evidence="1">Belongs to the zinc-containing alcohol dehydrogenase family.</text>
</comment>
<dbReference type="Gene3D" id="3.90.180.10">
    <property type="entry name" value="Medium-chain alcohol dehydrogenases, catalytic domain"/>
    <property type="match status" value="1"/>
</dbReference>
<feature type="domain" description="Enoyl reductase (ER)" evidence="4">
    <location>
        <begin position="10"/>
        <end position="349"/>
    </location>
</feature>
<dbReference type="EMBL" id="JAGMWT010000015">
    <property type="protein sequence ID" value="KAH7115849.1"/>
    <property type="molecule type" value="Genomic_DNA"/>
</dbReference>
<dbReference type="InterPro" id="IPR013154">
    <property type="entry name" value="ADH-like_N"/>
</dbReference>
<dbReference type="Gene3D" id="3.40.50.720">
    <property type="entry name" value="NAD(P)-binding Rossmann-like Domain"/>
    <property type="match status" value="1"/>
</dbReference>
<name>A0A9P9IDJ4_9PLEO</name>
<dbReference type="OrthoDB" id="10257049at2759"/>